<organism evidence="1 2">
    <name type="scientific">Cetraspora pellucida</name>
    <dbReference type="NCBI Taxonomy" id="1433469"/>
    <lineage>
        <taxon>Eukaryota</taxon>
        <taxon>Fungi</taxon>
        <taxon>Fungi incertae sedis</taxon>
        <taxon>Mucoromycota</taxon>
        <taxon>Glomeromycotina</taxon>
        <taxon>Glomeromycetes</taxon>
        <taxon>Diversisporales</taxon>
        <taxon>Gigasporaceae</taxon>
        <taxon>Cetraspora</taxon>
    </lineage>
</organism>
<dbReference type="Proteomes" id="UP000789366">
    <property type="component" value="Unassembled WGS sequence"/>
</dbReference>
<proteinExistence type="predicted"/>
<reference evidence="1" key="1">
    <citation type="submission" date="2021-06" db="EMBL/GenBank/DDBJ databases">
        <authorList>
            <person name="Kallberg Y."/>
            <person name="Tangrot J."/>
            <person name="Rosling A."/>
        </authorList>
    </citation>
    <scope>NUCLEOTIDE SEQUENCE</scope>
    <source>
        <strain evidence="1">28 12/20/2015</strain>
    </source>
</reference>
<dbReference type="EMBL" id="CAJVPW010004938">
    <property type="protein sequence ID" value="CAG8547833.1"/>
    <property type="molecule type" value="Genomic_DNA"/>
</dbReference>
<keyword evidence="2" id="KW-1185">Reference proteome</keyword>
<accession>A0ACA9LSY9</accession>
<evidence type="ECO:0000313" key="1">
    <source>
        <dbReference type="EMBL" id="CAG8547833.1"/>
    </source>
</evidence>
<evidence type="ECO:0000313" key="2">
    <source>
        <dbReference type="Proteomes" id="UP000789366"/>
    </source>
</evidence>
<comment type="caution">
    <text evidence="1">The sequence shown here is derived from an EMBL/GenBank/DDBJ whole genome shotgun (WGS) entry which is preliminary data.</text>
</comment>
<sequence length="115" mass="13505">MKKQLKKMLESDEEYAEQLQKLNVKGVLFNVFWNVKLYSEVKDCEASLQMYKDLYNPSDLDNPNSNIFLSLIVKYVFVSDKEHTQANAVWTQAVLEIIFNEEYLLPKIDADFVNM</sequence>
<name>A0ACA9LSY9_9GLOM</name>
<gene>
    <name evidence="1" type="ORF">SPELUC_LOCUS5083</name>
</gene>
<protein>
    <submittedName>
        <fullName evidence="1">12476_t:CDS:1</fullName>
    </submittedName>
</protein>